<dbReference type="CDD" id="cd00254">
    <property type="entry name" value="LT-like"/>
    <property type="match status" value="1"/>
</dbReference>
<proteinExistence type="inferred from homology"/>
<dbReference type="RefSeq" id="WP_213096374.1">
    <property type="nucleotide sequence ID" value="NZ_JAGYPN010000001.1"/>
</dbReference>
<dbReference type="AlphaFoldDB" id="A0A942ULA9"/>
<comment type="caution">
    <text evidence="3">The sequence shown here is derived from an EMBL/GenBank/DDBJ whole genome shotgun (WGS) entry which is preliminary data.</text>
</comment>
<evidence type="ECO:0000256" key="1">
    <source>
        <dbReference type="ARBA" id="ARBA00007734"/>
    </source>
</evidence>
<dbReference type="GO" id="GO:0016020">
    <property type="term" value="C:membrane"/>
    <property type="evidence" value="ECO:0007669"/>
    <property type="project" value="InterPro"/>
</dbReference>
<name>A0A942ULA9_9BACI</name>
<dbReference type="Gene3D" id="1.10.530.10">
    <property type="match status" value="1"/>
</dbReference>
<dbReference type="InterPro" id="IPR000189">
    <property type="entry name" value="Transglyc_AS"/>
</dbReference>
<gene>
    <name evidence="3" type="ORF">KHA91_01050</name>
</gene>
<dbReference type="InterPro" id="IPR008258">
    <property type="entry name" value="Transglycosylase_SLT_dom_1"/>
</dbReference>
<organism evidence="3 4">
    <name type="scientific">Lederbergia citrea</name>
    <dbReference type="NCBI Taxonomy" id="2833581"/>
    <lineage>
        <taxon>Bacteria</taxon>
        <taxon>Bacillati</taxon>
        <taxon>Bacillota</taxon>
        <taxon>Bacilli</taxon>
        <taxon>Bacillales</taxon>
        <taxon>Bacillaceae</taxon>
        <taxon>Lederbergia</taxon>
    </lineage>
</organism>
<protein>
    <submittedName>
        <fullName evidence="3">Lytic transglycosylase domain-containing protein</fullName>
    </submittedName>
</protein>
<comment type="similarity">
    <text evidence="1">Belongs to the transglycosylase Slt family.</text>
</comment>
<dbReference type="GO" id="GO:0000270">
    <property type="term" value="P:peptidoglycan metabolic process"/>
    <property type="evidence" value="ECO:0007669"/>
    <property type="project" value="InterPro"/>
</dbReference>
<reference evidence="3 4" key="1">
    <citation type="submission" date="2021-05" db="EMBL/GenBank/DDBJ databases">
        <title>Novel Bacillus species.</title>
        <authorList>
            <person name="Liu G."/>
        </authorList>
    </citation>
    <scope>NUCLEOTIDE SEQUENCE [LARGE SCALE GENOMIC DNA]</scope>
    <source>
        <strain evidence="3 4">FJAT-49682</strain>
    </source>
</reference>
<dbReference type="PANTHER" id="PTHR37423:SF2">
    <property type="entry name" value="MEMBRANE-BOUND LYTIC MUREIN TRANSGLYCOSYLASE C"/>
    <property type="match status" value="1"/>
</dbReference>
<keyword evidence="4" id="KW-1185">Reference proteome</keyword>
<dbReference type="SUPFAM" id="SSF53955">
    <property type="entry name" value="Lysozyme-like"/>
    <property type="match status" value="1"/>
</dbReference>
<dbReference type="Pfam" id="PF01464">
    <property type="entry name" value="SLT"/>
    <property type="match status" value="1"/>
</dbReference>
<dbReference type="InterPro" id="IPR023346">
    <property type="entry name" value="Lysozyme-like_dom_sf"/>
</dbReference>
<dbReference type="PROSITE" id="PS00922">
    <property type="entry name" value="TRANSGLYCOSYLASE"/>
    <property type="match status" value="1"/>
</dbReference>
<evidence type="ECO:0000259" key="2">
    <source>
        <dbReference type="Pfam" id="PF01464"/>
    </source>
</evidence>
<feature type="domain" description="Transglycosylase SLT" evidence="2">
    <location>
        <begin position="106"/>
        <end position="212"/>
    </location>
</feature>
<dbReference type="Proteomes" id="UP000676456">
    <property type="component" value="Unassembled WGS sequence"/>
</dbReference>
<sequence>MNTLGQLKTLHDIQLLRGFSSDKVSTSLNSSGNSEFEDLLQQLIHPAPPSSSQVMNINTLGAVYRMQNLGSNTAISNAIGIPNNAKEASESVKAQTEILPKSIEEVIQKASEVYKLPEKLIKAIIKHESNFNPGLVSHAGASGLMQLMPATARGLGVTDIFDPGQNVMAGSKYLRHMLDKYEGNLVLALAAYNAGPGNVDKYGGIPPFKETQSYVKKVTGTYYS</sequence>
<dbReference type="PANTHER" id="PTHR37423">
    <property type="entry name" value="SOLUBLE LYTIC MUREIN TRANSGLYCOSYLASE-RELATED"/>
    <property type="match status" value="1"/>
</dbReference>
<dbReference type="GO" id="GO:0008933">
    <property type="term" value="F:peptidoglycan lytic transglycosylase activity"/>
    <property type="evidence" value="ECO:0007669"/>
    <property type="project" value="InterPro"/>
</dbReference>
<evidence type="ECO:0000313" key="4">
    <source>
        <dbReference type="Proteomes" id="UP000676456"/>
    </source>
</evidence>
<accession>A0A942ULA9</accession>
<dbReference type="EMBL" id="JAGYPN010000001">
    <property type="protein sequence ID" value="MBS4221342.1"/>
    <property type="molecule type" value="Genomic_DNA"/>
</dbReference>
<evidence type="ECO:0000313" key="3">
    <source>
        <dbReference type="EMBL" id="MBS4221342.1"/>
    </source>
</evidence>